<evidence type="ECO:0000313" key="2">
    <source>
        <dbReference type="Proteomes" id="UP000499080"/>
    </source>
</evidence>
<dbReference type="EMBL" id="BGPR01000608">
    <property type="protein sequence ID" value="GBM28289.1"/>
    <property type="molecule type" value="Genomic_DNA"/>
</dbReference>
<evidence type="ECO:0000313" key="1">
    <source>
        <dbReference type="EMBL" id="GBM28289.1"/>
    </source>
</evidence>
<accession>A0A4Y2EJ83</accession>
<reference evidence="1 2" key="1">
    <citation type="journal article" date="2019" name="Sci. Rep.">
        <title>Orb-weaving spider Araneus ventricosus genome elucidates the spidroin gene catalogue.</title>
        <authorList>
            <person name="Kono N."/>
            <person name="Nakamura H."/>
            <person name="Ohtoshi R."/>
            <person name="Moran D.A.P."/>
            <person name="Shinohara A."/>
            <person name="Yoshida Y."/>
            <person name="Fujiwara M."/>
            <person name="Mori M."/>
            <person name="Tomita M."/>
            <person name="Arakawa K."/>
        </authorList>
    </citation>
    <scope>NUCLEOTIDE SEQUENCE [LARGE SCALE GENOMIC DNA]</scope>
</reference>
<organism evidence="1 2">
    <name type="scientific">Araneus ventricosus</name>
    <name type="common">Orbweaver spider</name>
    <name type="synonym">Epeira ventricosa</name>
    <dbReference type="NCBI Taxonomy" id="182803"/>
    <lineage>
        <taxon>Eukaryota</taxon>
        <taxon>Metazoa</taxon>
        <taxon>Ecdysozoa</taxon>
        <taxon>Arthropoda</taxon>
        <taxon>Chelicerata</taxon>
        <taxon>Arachnida</taxon>
        <taxon>Araneae</taxon>
        <taxon>Araneomorphae</taxon>
        <taxon>Entelegynae</taxon>
        <taxon>Araneoidea</taxon>
        <taxon>Araneidae</taxon>
        <taxon>Araneus</taxon>
    </lineage>
</organism>
<protein>
    <submittedName>
        <fullName evidence="1">Uncharacterized protein</fullName>
    </submittedName>
</protein>
<dbReference type="AlphaFoldDB" id="A0A4Y2EJ83"/>
<proteinExistence type="predicted"/>
<comment type="caution">
    <text evidence="1">The sequence shown here is derived from an EMBL/GenBank/DDBJ whole genome shotgun (WGS) entry which is preliminary data.</text>
</comment>
<keyword evidence="2" id="KW-1185">Reference proteome</keyword>
<gene>
    <name evidence="1" type="ORF">AVEN_233165_1</name>
</gene>
<dbReference type="Proteomes" id="UP000499080">
    <property type="component" value="Unassembled WGS sequence"/>
</dbReference>
<name>A0A4Y2EJ83_ARAVE</name>
<sequence>MKRGRKRGDSSEDKVLKKVGDIPLTGSFFLLVCNKFDTASLLQACRMMTTMLAITCFKLVANLQSCRVKLVANLEICRARLLPTKITIWDETILEQTWRGS</sequence>